<dbReference type="GO" id="GO:0000725">
    <property type="term" value="P:recombinational repair"/>
    <property type="evidence" value="ECO:0007669"/>
    <property type="project" value="TreeGrafter"/>
</dbReference>
<dbReference type="InterPro" id="IPR022161">
    <property type="entry name" value="Helicase_IV_N"/>
</dbReference>
<dbReference type="GO" id="GO:0005524">
    <property type="term" value="F:ATP binding"/>
    <property type="evidence" value="ECO:0007669"/>
    <property type="project" value="UniProtKB-UniRule"/>
</dbReference>
<dbReference type="Proteomes" id="UP000019197">
    <property type="component" value="Unassembled WGS sequence"/>
</dbReference>
<dbReference type="SUPFAM" id="SSF52540">
    <property type="entry name" value="P-loop containing nucleoside triphosphate hydrolases"/>
    <property type="match status" value="1"/>
</dbReference>
<dbReference type="InterPro" id="IPR000212">
    <property type="entry name" value="DNA_helicase_UvrD/REP"/>
</dbReference>
<dbReference type="InterPro" id="IPR014016">
    <property type="entry name" value="UvrD-like_ATP-bd"/>
</dbReference>
<feature type="domain" description="UvrD-like helicase ATP-binding" evidence="10">
    <location>
        <begin position="195"/>
        <end position="514"/>
    </location>
</feature>
<reference evidence="11 12" key="1">
    <citation type="submission" date="2013-11" db="EMBL/GenBank/DDBJ databases">
        <title>Draft genome sequence and annotation of the entomopathogenic bacterium, Xenorhabdus cabanillasi strain JM26.</title>
        <authorList>
            <person name="Gualtieri M."/>
            <person name="Ogier J.C."/>
            <person name="Pages S."/>
            <person name="Givaudan A."/>
            <person name="Gaudriault S."/>
        </authorList>
    </citation>
    <scope>NUCLEOTIDE SEQUENCE [LARGE SCALE GENOMIC DNA]</scope>
    <source>
        <strain evidence="11 12">JM26</strain>
    </source>
</reference>
<dbReference type="Pfam" id="PF13361">
    <property type="entry name" value="UvrD_C"/>
    <property type="match status" value="1"/>
</dbReference>
<evidence type="ECO:0000313" key="11">
    <source>
        <dbReference type="EMBL" id="CDL87434.1"/>
    </source>
</evidence>
<dbReference type="EMBL" id="CBXE010000487">
    <property type="protein sequence ID" value="CDL87434.1"/>
    <property type="molecule type" value="Genomic_DNA"/>
</dbReference>
<dbReference type="PANTHER" id="PTHR11070:SF63">
    <property type="entry name" value="DNA HELICASE IV"/>
    <property type="match status" value="1"/>
</dbReference>
<comment type="catalytic activity">
    <reaction evidence="6">
        <text>Couples ATP hydrolysis with the unwinding of duplex DNA by translocating in the 3'-5' direction.</text>
        <dbReference type="EC" id="5.6.2.4"/>
    </reaction>
</comment>
<dbReference type="Pfam" id="PF12462">
    <property type="entry name" value="Helicase_IV_N"/>
    <property type="match status" value="1"/>
</dbReference>
<evidence type="ECO:0000256" key="6">
    <source>
        <dbReference type="ARBA" id="ARBA00034617"/>
    </source>
</evidence>
<proteinExistence type="predicted"/>
<name>W1J9Q8_9GAMM</name>
<evidence type="ECO:0000256" key="9">
    <source>
        <dbReference type="PROSITE-ProRule" id="PRU00560"/>
    </source>
</evidence>
<organism evidence="11 12">
    <name type="scientific">Xenorhabdus cabanillasii JM26</name>
    <dbReference type="NCBI Taxonomy" id="1427517"/>
    <lineage>
        <taxon>Bacteria</taxon>
        <taxon>Pseudomonadati</taxon>
        <taxon>Pseudomonadota</taxon>
        <taxon>Gammaproteobacteria</taxon>
        <taxon>Enterobacterales</taxon>
        <taxon>Morganellaceae</taxon>
        <taxon>Xenorhabdus</taxon>
    </lineage>
</organism>
<dbReference type="InterPro" id="IPR027417">
    <property type="entry name" value="P-loop_NTPase"/>
</dbReference>
<evidence type="ECO:0000256" key="2">
    <source>
        <dbReference type="ARBA" id="ARBA00022801"/>
    </source>
</evidence>
<keyword evidence="5" id="KW-0413">Isomerase</keyword>
<keyword evidence="4 9" id="KW-0067">ATP-binding</keyword>
<evidence type="ECO:0000256" key="3">
    <source>
        <dbReference type="ARBA" id="ARBA00022806"/>
    </source>
</evidence>
<dbReference type="GO" id="GO:0003677">
    <property type="term" value="F:DNA binding"/>
    <property type="evidence" value="ECO:0007669"/>
    <property type="project" value="InterPro"/>
</dbReference>
<dbReference type="AlphaFoldDB" id="W1J9Q8"/>
<gene>
    <name evidence="11" type="primary">helD</name>
    <name evidence="11" type="ORF">XCR1_900054</name>
</gene>
<evidence type="ECO:0000313" key="12">
    <source>
        <dbReference type="Proteomes" id="UP000019197"/>
    </source>
</evidence>
<dbReference type="InterPro" id="IPR014017">
    <property type="entry name" value="DNA_helicase_UvrD-like_C"/>
</dbReference>
<evidence type="ECO:0000259" key="10">
    <source>
        <dbReference type="PROSITE" id="PS51198"/>
    </source>
</evidence>
<dbReference type="NCBIfam" id="NF008276">
    <property type="entry name" value="PRK11054.1"/>
    <property type="match status" value="1"/>
</dbReference>
<evidence type="ECO:0000256" key="5">
    <source>
        <dbReference type="ARBA" id="ARBA00023235"/>
    </source>
</evidence>
<dbReference type="FunFam" id="3.40.50.300:FF:000975">
    <property type="entry name" value="DNA helicase"/>
    <property type="match status" value="1"/>
</dbReference>
<dbReference type="OrthoDB" id="5298826at2"/>
<dbReference type="GO" id="GO:0043138">
    <property type="term" value="F:3'-5' DNA helicase activity"/>
    <property type="evidence" value="ECO:0007669"/>
    <property type="project" value="UniProtKB-EC"/>
</dbReference>
<evidence type="ECO:0000256" key="8">
    <source>
        <dbReference type="ARBA" id="ARBA00048988"/>
    </source>
</evidence>
<comment type="catalytic activity">
    <reaction evidence="8">
        <text>ATP + H2O = ADP + phosphate + H(+)</text>
        <dbReference type="Rhea" id="RHEA:13065"/>
        <dbReference type="ChEBI" id="CHEBI:15377"/>
        <dbReference type="ChEBI" id="CHEBI:15378"/>
        <dbReference type="ChEBI" id="CHEBI:30616"/>
        <dbReference type="ChEBI" id="CHEBI:43474"/>
        <dbReference type="ChEBI" id="CHEBI:456216"/>
        <dbReference type="EC" id="5.6.2.4"/>
    </reaction>
</comment>
<comment type="caution">
    <text evidence="11">The sequence shown here is derived from an EMBL/GenBank/DDBJ whole genome shotgun (WGS) entry which is preliminary data.</text>
</comment>
<dbReference type="EC" id="5.6.2.4" evidence="7"/>
<dbReference type="RefSeq" id="WP_038269323.1">
    <property type="nucleotide sequence ID" value="NZ_CAWLVK010000487.1"/>
</dbReference>
<evidence type="ECO:0000256" key="4">
    <source>
        <dbReference type="ARBA" id="ARBA00022840"/>
    </source>
</evidence>
<keyword evidence="3 9" id="KW-0347">Helicase</keyword>
<accession>W1J9Q8</accession>
<dbReference type="Gene3D" id="3.40.50.300">
    <property type="entry name" value="P-loop containing nucleotide triphosphate hydrolases"/>
    <property type="match status" value="3"/>
</dbReference>
<feature type="binding site" evidence="9">
    <location>
        <begin position="216"/>
        <end position="223"/>
    </location>
    <ligand>
        <name>ATP</name>
        <dbReference type="ChEBI" id="CHEBI:30616"/>
    </ligand>
</feature>
<keyword evidence="1 9" id="KW-0547">Nucleotide-binding</keyword>
<evidence type="ECO:0000256" key="1">
    <source>
        <dbReference type="ARBA" id="ARBA00022741"/>
    </source>
</evidence>
<evidence type="ECO:0000256" key="7">
    <source>
        <dbReference type="ARBA" id="ARBA00034808"/>
    </source>
</evidence>
<dbReference type="GO" id="GO:0005829">
    <property type="term" value="C:cytosol"/>
    <property type="evidence" value="ECO:0007669"/>
    <property type="project" value="TreeGrafter"/>
</dbReference>
<dbReference type="PANTHER" id="PTHR11070">
    <property type="entry name" value="UVRD / RECB / PCRA DNA HELICASE FAMILY MEMBER"/>
    <property type="match status" value="1"/>
</dbReference>
<keyword evidence="2 9" id="KW-0378">Hydrolase</keyword>
<dbReference type="Pfam" id="PF00580">
    <property type="entry name" value="UvrD-helicase"/>
    <property type="match status" value="1"/>
</dbReference>
<sequence>MELKSTQIGQRLARHPYNRVRLLNAGIEVSGDKHQYLIPFNQLIDVQCKRGIVWGELEFELPEGKVVRLHGTEWQQTQHFYHYLLKNWQAWSLEMSDISADVLAAQVNKIDKIRQQNRWIKTTDLPLLQQQIQETFQSLPLPLQRVKQFENCCDNYQICLDWLNEGEKKLKLINQQWVERMLEQYGEFFQPVENSPFDCSQCQAIVNGEKSILVLGSAGSGKTSVLVGRAGWLLLRQQALPEQILLLSCGHQSADEINKRIQLRLETKEIKAQTFHELALNIIQQAGNHVVKISELETDAQKRRDFLIREWQKQCTEKKAQAKGWREWLEEELDWQLPYDEYWHDKQVQARLSSRLENWLGLIRMHGGSQKEMIEQASPEYAGLFQKRMRLMAPLLKAWKSALKTEGTMDFSGLIRQAVNVLGKGRFISPWKHILLDDFQNISPLSIRLLAALRVQNKQSHIFAVADDWQGIYQINDTKPTFYFAEDVFGKSISDEGIFDEITECILDTTYRFNDRIGEIANGFIRQHPCQVSRSFRQFTPRSLIKGNKKSVVILPEEQLEALLNKMSGYVTNEETILLLARYHYLKPELLKKASTRWPNLHIKFMTIHSSQGQQADYVIILGLQQGKDGFPASEKGSVLEQVLLPQPEKFSDAEAEESHLLYVALTRAKKQVWLMQEPKKPSVFIHQLSQLGVSSQRKP</sequence>
<dbReference type="GO" id="GO:0016887">
    <property type="term" value="F:ATP hydrolysis activity"/>
    <property type="evidence" value="ECO:0007669"/>
    <property type="project" value="RHEA"/>
</dbReference>
<protein>
    <recommendedName>
        <fullName evidence="7">DNA 3'-5' helicase</fullName>
        <ecNumber evidence="7">5.6.2.4</ecNumber>
    </recommendedName>
</protein>
<dbReference type="PROSITE" id="PS51198">
    <property type="entry name" value="UVRD_HELICASE_ATP_BIND"/>
    <property type="match status" value="1"/>
</dbReference>